<dbReference type="FunFam" id="3.40.50.10050:FF:000001">
    <property type="entry name" value="Translation initiation factor IF-2"/>
    <property type="match status" value="1"/>
</dbReference>
<dbReference type="InterPro" id="IPR027417">
    <property type="entry name" value="P-loop_NTPase"/>
</dbReference>
<comment type="similarity">
    <text evidence="2">Belongs to the TRAFAC class translation factor GTPase superfamily. Classic translation factor GTPase family. IF-2 subfamily.</text>
</comment>
<dbReference type="FunFam" id="2.40.30.10:FF:000054">
    <property type="entry name" value="Translation initiation factor IF-2"/>
    <property type="match status" value="1"/>
</dbReference>
<dbReference type="EMBL" id="KZ303490">
    <property type="protein sequence ID" value="PIA18408.1"/>
    <property type="molecule type" value="Genomic_DNA"/>
</dbReference>
<keyword evidence="8" id="KW-0342">GTP-binding</keyword>
<dbReference type="GO" id="GO:0003924">
    <property type="term" value="F:GTPase activity"/>
    <property type="evidence" value="ECO:0007669"/>
    <property type="project" value="InterPro"/>
</dbReference>
<dbReference type="AlphaFoldDB" id="A0A2G5BHA8"/>
<dbReference type="PROSITE" id="PS51722">
    <property type="entry name" value="G_TR_2"/>
    <property type="match status" value="1"/>
</dbReference>
<dbReference type="SUPFAM" id="SSF50447">
    <property type="entry name" value="Translation proteins"/>
    <property type="match status" value="2"/>
</dbReference>
<keyword evidence="7" id="KW-0496">Mitochondrion</keyword>
<dbReference type="GO" id="GO:0005525">
    <property type="term" value="F:GTP binding"/>
    <property type="evidence" value="ECO:0007669"/>
    <property type="project" value="UniProtKB-KW"/>
</dbReference>
<dbReference type="Pfam" id="PF22042">
    <property type="entry name" value="EF-G_D2"/>
    <property type="match status" value="1"/>
</dbReference>
<dbReference type="CDD" id="cd03702">
    <property type="entry name" value="IF2_mtIF2_II"/>
    <property type="match status" value="1"/>
</dbReference>
<keyword evidence="14" id="KW-1185">Reference proteome</keyword>
<evidence type="ECO:0000256" key="7">
    <source>
        <dbReference type="ARBA" id="ARBA00023128"/>
    </source>
</evidence>
<dbReference type="Pfam" id="PF00009">
    <property type="entry name" value="GTP_EFTU"/>
    <property type="match status" value="1"/>
</dbReference>
<dbReference type="InterPro" id="IPR005225">
    <property type="entry name" value="Small_GTP-bd"/>
</dbReference>
<evidence type="ECO:0000313" key="13">
    <source>
        <dbReference type="EMBL" id="PIA18408.1"/>
    </source>
</evidence>
<dbReference type="GO" id="GO:0005739">
    <property type="term" value="C:mitochondrion"/>
    <property type="evidence" value="ECO:0007669"/>
    <property type="project" value="UniProtKB-SubCell"/>
</dbReference>
<evidence type="ECO:0000256" key="6">
    <source>
        <dbReference type="ARBA" id="ARBA00022946"/>
    </source>
</evidence>
<dbReference type="PANTHER" id="PTHR43381">
    <property type="entry name" value="TRANSLATION INITIATION FACTOR IF-2-RELATED"/>
    <property type="match status" value="1"/>
</dbReference>
<evidence type="ECO:0000259" key="12">
    <source>
        <dbReference type="PROSITE" id="PS51722"/>
    </source>
</evidence>
<dbReference type="GO" id="GO:0003743">
    <property type="term" value="F:translation initiation factor activity"/>
    <property type="evidence" value="ECO:0007669"/>
    <property type="project" value="UniProtKB-KW"/>
</dbReference>
<gene>
    <name evidence="13" type="ORF">COEREDRAFT_39134</name>
</gene>
<dbReference type="Gene3D" id="3.40.50.300">
    <property type="entry name" value="P-loop containing nucleotide triphosphate hydrolases"/>
    <property type="match status" value="1"/>
</dbReference>
<proteinExistence type="inferred from homology"/>
<dbReference type="InterPro" id="IPR000795">
    <property type="entry name" value="T_Tr_GTP-bd_dom"/>
</dbReference>
<evidence type="ECO:0000256" key="10">
    <source>
        <dbReference type="ARBA" id="ARBA00044105"/>
    </source>
</evidence>
<dbReference type="Gene3D" id="3.40.50.10050">
    <property type="entry name" value="Translation initiation factor IF- 2, domain 3"/>
    <property type="match status" value="1"/>
</dbReference>
<comment type="function">
    <text evidence="9">One of the essential components for the initiation of protein synthesis. Protects formylmethionyl-tRNA from spontaneous hydrolysis and promotes its binding to the 30S ribosomal subunits. Also involved in the hydrolysis of GTP during the formation of the 70S ribosomal complex.</text>
</comment>
<accession>A0A2G5BHA8</accession>
<dbReference type="PANTHER" id="PTHR43381:SF20">
    <property type="entry name" value="TRANSLATION INITIATION FACTOR IF-2, MITOCHONDRIAL"/>
    <property type="match status" value="1"/>
</dbReference>
<keyword evidence="6" id="KW-0809">Transit peptide</keyword>
<keyword evidence="3 13" id="KW-0396">Initiation factor</keyword>
<sequence length="620" mass="66834">MEDQEGKKRKRIKLPKRGKEITLPLTITVDGLAKLLGVPNDHMLRKMRFIGMNKLANDYLLSNEEAADIALTYGVVPVIPEESGPELYPRPAPDDMSKHPLRPPVITIMGHVDHGKTTLLDTLRSSSITAGEAGGITQHIGAFSVLMKGGQNITFLDTPGHAAFSAMRARGANATDIVVLVVAADDGVMPQTKEAIQHAQDAGVPIIVAINKCDKSGVDPSLIQEELLQHGIQTENMGGDVQAVEISALKGDGVDELAENIATLAEVLDLRAEVDIPAEASVIESQVEKGRGNTASVLVKRGMLKVGDIIAAGTTWCKVRSMADDRGKPVVSAGPATAVKIMGWKEIPQAGDLVLQAKTEAQVKDVIANRIAKRKKREQLDSIEAVNEKRREIHRPAVQPGTTDVSDSVEIPVIPIIVKGDVSGTVEAVVDALQKIPDQKIKTSIISTGVGPVTASDVDMAKTADKCAIIAFNSKADKKIQGLAKRSNVEIMSFRIIYKLLEDVESLLLSHLPPITLEEVGGEAVCQQHYDINGKGRQMVGVAGCRVLSGSMLRTAKTRVQRQGKTIFMGDVSSLKNVKDDIKEATKGQEFGISFVEFDNVREGDVIQSLRYKEIPQKLE</sequence>
<evidence type="ECO:0000256" key="1">
    <source>
        <dbReference type="ARBA" id="ARBA00004173"/>
    </source>
</evidence>
<dbReference type="Proteomes" id="UP000242474">
    <property type="component" value="Unassembled WGS sequence"/>
</dbReference>
<keyword evidence="5" id="KW-0648">Protein biosynthesis</keyword>
<name>A0A2G5BHA8_COERN</name>
<dbReference type="InterPro" id="IPR015760">
    <property type="entry name" value="TIF_IF2"/>
</dbReference>
<evidence type="ECO:0000256" key="5">
    <source>
        <dbReference type="ARBA" id="ARBA00022917"/>
    </source>
</evidence>
<dbReference type="NCBIfam" id="TIGR00487">
    <property type="entry name" value="IF-2"/>
    <property type="match status" value="1"/>
</dbReference>
<dbReference type="InterPro" id="IPR036925">
    <property type="entry name" value="TIF_IF2_dom3_sf"/>
</dbReference>
<evidence type="ECO:0000256" key="4">
    <source>
        <dbReference type="ARBA" id="ARBA00022741"/>
    </source>
</evidence>
<organism evidence="13 14">
    <name type="scientific">Coemansia reversa (strain ATCC 12441 / NRRL 1564)</name>
    <dbReference type="NCBI Taxonomy" id="763665"/>
    <lineage>
        <taxon>Eukaryota</taxon>
        <taxon>Fungi</taxon>
        <taxon>Fungi incertae sedis</taxon>
        <taxon>Zoopagomycota</taxon>
        <taxon>Kickxellomycotina</taxon>
        <taxon>Kickxellomycetes</taxon>
        <taxon>Kickxellales</taxon>
        <taxon>Kickxellaceae</taxon>
        <taxon>Coemansia</taxon>
    </lineage>
</organism>
<dbReference type="Gene3D" id="2.40.30.10">
    <property type="entry name" value="Translation factors"/>
    <property type="match status" value="2"/>
</dbReference>
<dbReference type="FunFam" id="2.40.30.10:FF:000008">
    <property type="entry name" value="Translation initiation factor IF-2"/>
    <property type="match status" value="1"/>
</dbReference>
<dbReference type="CDD" id="cd01887">
    <property type="entry name" value="IF2_eIF5B"/>
    <property type="match status" value="1"/>
</dbReference>
<feature type="domain" description="Tr-type G" evidence="12">
    <location>
        <begin position="101"/>
        <end position="278"/>
    </location>
</feature>
<dbReference type="InterPro" id="IPR044145">
    <property type="entry name" value="IF2_II"/>
</dbReference>
<dbReference type="STRING" id="763665.A0A2G5BHA8"/>
<evidence type="ECO:0000256" key="11">
    <source>
        <dbReference type="ARBA" id="ARBA00044200"/>
    </source>
</evidence>
<dbReference type="SUPFAM" id="SSF52540">
    <property type="entry name" value="P-loop containing nucleoside triphosphate hydrolases"/>
    <property type="match status" value="1"/>
</dbReference>
<evidence type="ECO:0000256" key="9">
    <source>
        <dbReference type="ARBA" id="ARBA00025162"/>
    </source>
</evidence>
<dbReference type="Pfam" id="PF11987">
    <property type="entry name" value="IF-2"/>
    <property type="match status" value="1"/>
</dbReference>
<reference evidence="13 14" key="1">
    <citation type="journal article" date="2015" name="Genome Biol. Evol.">
        <title>Phylogenomic analyses indicate that early fungi evolved digesting cell walls of algal ancestors of land plants.</title>
        <authorList>
            <person name="Chang Y."/>
            <person name="Wang S."/>
            <person name="Sekimoto S."/>
            <person name="Aerts A.L."/>
            <person name="Choi C."/>
            <person name="Clum A."/>
            <person name="LaButti K.M."/>
            <person name="Lindquist E.A."/>
            <person name="Yee Ngan C."/>
            <person name="Ohm R.A."/>
            <person name="Salamov A.A."/>
            <person name="Grigoriev I.V."/>
            <person name="Spatafora J.W."/>
            <person name="Berbee M.L."/>
        </authorList>
    </citation>
    <scope>NUCLEOTIDE SEQUENCE [LARGE SCALE GENOMIC DNA]</scope>
    <source>
        <strain evidence="13 14">NRRL 1564</strain>
    </source>
</reference>
<dbReference type="CDD" id="cd03692">
    <property type="entry name" value="mtIF2_IVc"/>
    <property type="match status" value="1"/>
</dbReference>
<dbReference type="InterPro" id="IPR053905">
    <property type="entry name" value="EF-G-like_DII"/>
</dbReference>
<evidence type="ECO:0000256" key="3">
    <source>
        <dbReference type="ARBA" id="ARBA00022540"/>
    </source>
</evidence>
<dbReference type="InterPro" id="IPR000178">
    <property type="entry name" value="TF_IF2_bacterial-like"/>
</dbReference>
<dbReference type="NCBIfam" id="TIGR00231">
    <property type="entry name" value="small_GTP"/>
    <property type="match status" value="1"/>
</dbReference>
<evidence type="ECO:0000313" key="14">
    <source>
        <dbReference type="Proteomes" id="UP000242474"/>
    </source>
</evidence>
<evidence type="ECO:0000256" key="2">
    <source>
        <dbReference type="ARBA" id="ARBA00007733"/>
    </source>
</evidence>
<dbReference type="HAMAP" id="MF_00100_B">
    <property type="entry name" value="IF_2_B"/>
    <property type="match status" value="1"/>
</dbReference>
<keyword evidence="4" id="KW-0547">Nucleotide-binding</keyword>
<dbReference type="SUPFAM" id="SSF52156">
    <property type="entry name" value="Initiation factor IF2/eIF5b, domain 3"/>
    <property type="match status" value="1"/>
</dbReference>
<dbReference type="FunFam" id="3.40.50.300:FF:000019">
    <property type="entry name" value="Translation initiation factor IF-2"/>
    <property type="match status" value="1"/>
</dbReference>
<dbReference type="OrthoDB" id="361630at2759"/>
<dbReference type="InterPro" id="IPR009000">
    <property type="entry name" value="Transl_B-barrel_sf"/>
</dbReference>
<protein>
    <recommendedName>
        <fullName evidence="10">Translation initiation factor IF-2, chloroplastic</fullName>
    </recommendedName>
    <alternativeName>
        <fullName evidence="11">Translation initiation factor IF-2, mitochondrial</fullName>
    </alternativeName>
</protein>
<evidence type="ECO:0000256" key="8">
    <source>
        <dbReference type="ARBA" id="ARBA00023134"/>
    </source>
</evidence>
<comment type="subcellular location">
    <subcellularLocation>
        <location evidence="1">Mitochondrion</location>
    </subcellularLocation>
</comment>
<dbReference type="InterPro" id="IPR023115">
    <property type="entry name" value="TIF_IF2_dom3"/>
</dbReference>